<evidence type="ECO:0000313" key="1">
    <source>
        <dbReference type="EMBL" id="BCT93947.1"/>
    </source>
</evidence>
<gene>
    <name evidence="1" type="ORF">LYSCAS_29710</name>
</gene>
<dbReference type="Proteomes" id="UP000681317">
    <property type="component" value="Chromosome"/>
</dbReference>
<sequence>MSSEEHCSDVPREFAELARALGHHRESLRRVIAAFYRSTMTDLVAMEHAAAHGHWGEVRRLSYRIALGCMQVEAHAATQGLLPLREVHGDVAARAIFFGVYGQHRWRLLETLERAADFVLGEGEGDAGFSGTPPGPPANATA</sequence>
<accession>A0ABM7Q919</accession>
<dbReference type="RefSeq" id="WP_213434851.1">
    <property type="nucleotide sequence ID" value="NZ_AP024545.1"/>
</dbReference>
<keyword evidence="2" id="KW-1185">Reference proteome</keyword>
<organism evidence="1 2">
    <name type="scientific">Noviluteimonas caseinilytica</name>
    <dbReference type="NCBI Taxonomy" id="2675101"/>
    <lineage>
        <taxon>Bacteria</taxon>
        <taxon>Pseudomonadati</taxon>
        <taxon>Pseudomonadota</taxon>
        <taxon>Gammaproteobacteria</taxon>
        <taxon>Lysobacterales</taxon>
        <taxon>Lysobacteraceae</taxon>
        <taxon>Noviluteimonas</taxon>
    </lineage>
</organism>
<proteinExistence type="predicted"/>
<reference evidence="1 2" key="1">
    <citation type="submission" date="2021-03" db="EMBL/GenBank/DDBJ databases">
        <title>Complete Genome Sequences of Two Lysobacter Strains Isolated from Sea Water (Lysobacter caseinilyticus) and Soil (Lysobacter helvus) in South Korea.</title>
        <authorList>
            <person name="Watanabe Y."/>
            <person name="Arakawa K."/>
        </authorList>
    </citation>
    <scope>NUCLEOTIDE SEQUENCE [LARGE SCALE GENOMIC DNA]</scope>
    <source>
        <strain evidence="1 2">KVB24</strain>
    </source>
</reference>
<evidence type="ECO:0000313" key="2">
    <source>
        <dbReference type="Proteomes" id="UP000681317"/>
    </source>
</evidence>
<protein>
    <submittedName>
        <fullName evidence="1">Uncharacterized protein</fullName>
    </submittedName>
</protein>
<name>A0ABM7Q919_9GAMM</name>
<dbReference type="EMBL" id="AP024545">
    <property type="protein sequence ID" value="BCT93947.1"/>
    <property type="molecule type" value="Genomic_DNA"/>
</dbReference>